<keyword evidence="4" id="KW-1185">Reference proteome</keyword>
<comment type="caution">
    <text evidence="3">The sequence shown here is derived from an EMBL/GenBank/DDBJ whole genome shotgun (WGS) entry which is preliminary data.</text>
</comment>
<evidence type="ECO:0000313" key="4">
    <source>
        <dbReference type="Proteomes" id="UP000807306"/>
    </source>
</evidence>
<dbReference type="SMART" id="SM00513">
    <property type="entry name" value="SAP"/>
    <property type="match status" value="1"/>
</dbReference>
<feature type="region of interest" description="Disordered" evidence="1">
    <location>
        <begin position="1"/>
        <end position="26"/>
    </location>
</feature>
<evidence type="ECO:0000256" key="1">
    <source>
        <dbReference type="SAM" id="MobiDB-lite"/>
    </source>
</evidence>
<feature type="compositionally biased region" description="Polar residues" evidence="1">
    <location>
        <begin position="9"/>
        <end position="18"/>
    </location>
</feature>
<proteinExistence type="predicted"/>
<dbReference type="InterPro" id="IPR003034">
    <property type="entry name" value="SAP_dom"/>
</dbReference>
<evidence type="ECO:0000313" key="3">
    <source>
        <dbReference type="EMBL" id="KAF9521449.1"/>
    </source>
</evidence>
<dbReference type="EMBL" id="MU158062">
    <property type="protein sequence ID" value="KAF9521449.1"/>
    <property type="molecule type" value="Genomic_DNA"/>
</dbReference>
<dbReference type="OrthoDB" id="3049189at2759"/>
<sequence>MIGMEQHQHYSSAGSTGLNHHHHHHLMDVDPPLQQQHVMVAVSASNAGAWPFPAKDPMDGALTACYLNVDGADNKQLKEWCRTYGLGVSGRKSELVKRLQDFSNDTDKWKSYQPSKRRMHRNPHTDGQPKSTSVKKSTKRAQAAFPDREAQPSAHLPNILPGVPLRGVQEKKKALQLWAAETSARYPYVPKEERAKAAEIFLQKSRAAMGAVGTESTPDLLKETNLRLDELSALILDRRRLTSADTSPPLANSQPLFVGHTPIPCPIPPPAATQNTAVTGSLCLAMPTRTIDLNGRSLTFAEADVGPPPAHTFAADPPFTLEMQLRRLNAIWDFDPVHWRGLDTGLTIQGTPIPLAYLRDVFATRRGAKSQTGHVWKPNQWKGVKNTWLNWRDIIVYWRQGGEDAFWTTFSSTTGERLPYSKILDRITEHRNTKDVATAVKAKHEYSTDFDTVFWYKKTGQKIVMTQDRAIARKYRLLKNQPTQGDDDDDWV</sequence>
<gene>
    <name evidence="3" type="ORF">CPB83DRAFT_865495</name>
</gene>
<dbReference type="Gene3D" id="1.10.720.30">
    <property type="entry name" value="SAP domain"/>
    <property type="match status" value="1"/>
</dbReference>
<accession>A0A9P6BBH4</accession>
<feature type="domain" description="SAP" evidence="2">
    <location>
        <begin position="69"/>
        <end position="103"/>
    </location>
</feature>
<dbReference type="Proteomes" id="UP000807306">
    <property type="component" value="Unassembled WGS sequence"/>
</dbReference>
<dbReference type="AlphaFoldDB" id="A0A9P6BBH4"/>
<reference evidence="3" key="1">
    <citation type="submission" date="2020-11" db="EMBL/GenBank/DDBJ databases">
        <authorList>
            <consortium name="DOE Joint Genome Institute"/>
            <person name="Ahrendt S."/>
            <person name="Riley R."/>
            <person name="Andreopoulos W."/>
            <person name="Labutti K."/>
            <person name="Pangilinan J."/>
            <person name="Ruiz-Duenas F.J."/>
            <person name="Barrasa J.M."/>
            <person name="Sanchez-Garcia M."/>
            <person name="Camarero S."/>
            <person name="Miyauchi S."/>
            <person name="Serrano A."/>
            <person name="Linde D."/>
            <person name="Babiker R."/>
            <person name="Drula E."/>
            <person name="Ayuso-Fernandez I."/>
            <person name="Pacheco R."/>
            <person name="Padilla G."/>
            <person name="Ferreira P."/>
            <person name="Barriuso J."/>
            <person name="Kellner H."/>
            <person name="Castanera R."/>
            <person name="Alfaro M."/>
            <person name="Ramirez L."/>
            <person name="Pisabarro A.G."/>
            <person name="Kuo A."/>
            <person name="Tritt A."/>
            <person name="Lipzen A."/>
            <person name="He G."/>
            <person name="Yan M."/>
            <person name="Ng V."/>
            <person name="Cullen D."/>
            <person name="Martin F."/>
            <person name="Rosso M.-N."/>
            <person name="Henrissat B."/>
            <person name="Hibbett D."/>
            <person name="Martinez A.T."/>
            <person name="Grigoriev I.V."/>
        </authorList>
    </citation>
    <scope>NUCLEOTIDE SEQUENCE</scope>
    <source>
        <strain evidence="3">CBS 506.95</strain>
    </source>
</reference>
<organism evidence="3 4">
    <name type="scientific">Crepidotus variabilis</name>
    <dbReference type="NCBI Taxonomy" id="179855"/>
    <lineage>
        <taxon>Eukaryota</taxon>
        <taxon>Fungi</taxon>
        <taxon>Dikarya</taxon>
        <taxon>Basidiomycota</taxon>
        <taxon>Agaricomycotina</taxon>
        <taxon>Agaricomycetes</taxon>
        <taxon>Agaricomycetidae</taxon>
        <taxon>Agaricales</taxon>
        <taxon>Agaricineae</taxon>
        <taxon>Crepidotaceae</taxon>
        <taxon>Crepidotus</taxon>
    </lineage>
</organism>
<evidence type="ECO:0000259" key="2">
    <source>
        <dbReference type="PROSITE" id="PS50800"/>
    </source>
</evidence>
<protein>
    <recommendedName>
        <fullName evidence="2">SAP domain-containing protein</fullName>
    </recommendedName>
</protein>
<feature type="region of interest" description="Disordered" evidence="1">
    <location>
        <begin position="106"/>
        <end position="158"/>
    </location>
</feature>
<dbReference type="InterPro" id="IPR036361">
    <property type="entry name" value="SAP_dom_sf"/>
</dbReference>
<dbReference type="PROSITE" id="PS50800">
    <property type="entry name" value="SAP"/>
    <property type="match status" value="1"/>
</dbReference>
<dbReference type="Pfam" id="PF02037">
    <property type="entry name" value="SAP"/>
    <property type="match status" value="1"/>
</dbReference>
<name>A0A9P6BBH4_9AGAR</name>
<dbReference type="SUPFAM" id="SSF68906">
    <property type="entry name" value="SAP domain"/>
    <property type="match status" value="1"/>
</dbReference>